<organism evidence="2 3">
    <name type="scientific">Mucuna pruriens</name>
    <name type="common">Velvet bean</name>
    <name type="synonym">Dolichos pruriens</name>
    <dbReference type="NCBI Taxonomy" id="157652"/>
    <lineage>
        <taxon>Eukaryota</taxon>
        <taxon>Viridiplantae</taxon>
        <taxon>Streptophyta</taxon>
        <taxon>Embryophyta</taxon>
        <taxon>Tracheophyta</taxon>
        <taxon>Spermatophyta</taxon>
        <taxon>Magnoliopsida</taxon>
        <taxon>eudicotyledons</taxon>
        <taxon>Gunneridae</taxon>
        <taxon>Pentapetalae</taxon>
        <taxon>rosids</taxon>
        <taxon>fabids</taxon>
        <taxon>Fabales</taxon>
        <taxon>Fabaceae</taxon>
        <taxon>Papilionoideae</taxon>
        <taxon>50 kb inversion clade</taxon>
        <taxon>NPAAA clade</taxon>
        <taxon>indigoferoid/millettioid clade</taxon>
        <taxon>Phaseoleae</taxon>
        <taxon>Mucuna</taxon>
    </lineage>
</organism>
<protein>
    <recommendedName>
        <fullName evidence="1">Tf2-1-like SH3-like domain-containing protein</fullName>
    </recommendedName>
</protein>
<accession>A0A371HDE8</accession>
<comment type="caution">
    <text evidence="2">The sequence shown here is derived from an EMBL/GenBank/DDBJ whole genome shotgun (WGS) entry which is preliminary data.</text>
</comment>
<dbReference type="OrthoDB" id="1432277at2759"/>
<feature type="domain" description="Tf2-1-like SH3-like" evidence="1">
    <location>
        <begin position="13"/>
        <end position="62"/>
    </location>
</feature>
<evidence type="ECO:0000313" key="2">
    <source>
        <dbReference type="EMBL" id="RDY00818.1"/>
    </source>
</evidence>
<keyword evidence="3" id="KW-1185">Reference proteome</keyword>
<reference evidence="2" key="1">
    <citation type="submission" date="2018-05" db="EMBL/GenBank/DDBJ databases">
        <title>Draft genome of Mucuna pruriens seed.</title>
        <authorList>
            <person name="Nnadi N.E."/>
            <person name="Vos R."/>
            <person name="Hasami M.H."/>
            <person name="Devisetty U.K."/>
            <person name="Aguiy J.C."/>
        </authorList>
    </citation>
    <scope>NUCLEOTIDE SEQUENCE [LARGE SCALE GENOMIC DNA]</scope>
    <source>
        <strain evidence="2">JCA_2017</strain>
    </source>
</reference>
<evidence type="ECO:0000313" key="3">
    <source>
        <dbReference type="Proteomes" id="UP000257109"/>
    </source>
</evidence>
<sequence length="108" mass="12684">MKFSLRMETLFRLPHLRKSKFLLRGDDPFKILKKINDNAYQVDMPLDFEGSNTFNVIDLTPCDTSVEAPNLRTNSLQEREDDVDWERETPTLEGHITRDRLTMIQENA</sequence>
<dbReference type="AlphaFoldDB" id="A0A371HDE8"/>
<dbReference type="Proteomes" id="UP000257109">
    <property type="component" value="Unassembled WGS sequence"/>
</dbReference>
<dbReference type="InterPro" id="IPR056924">
    <property type="entry name" value="SH3_Tf2-1"/>
</dbReference>
<evidence type="ECO:0000259" key="1">
    <source>
        <dbReference type="Pfam" id="PF24626"/>
    </source>
</evidence>
<feature type="non-terminal residue" evidence="2">
    <location>
        <position position="1"/>
    </location>
</feature>
<dbReference type="EMBL" id="QJKJ01002898">
    <property type="protein sequence ID" value="RDY00818.1"/>
    <property type="molecule type" value="Genomic_DNA"/>
</dbReference>
<proteinExistence type="predicted"/>
<name>A0A371HDE8_MUCPR</name>
<dbReference type="Pfam" id="PF24626">
    <property type="entry name" value="SH3_Tf2-1"/>
    <property type="match status" value="1"/>
</dbReference>
<gene>
    <name evidence="2" type="ORF">CR513_15949</name>
</gene>